<dbReference type="GO" id="GO:0005978">
    <property type="term" value="P:glycogen biosynthetic process"/>
    <property type="evidence" value="ECO:0007669"/>
    <property type="project" value="UniProtKB-UniRule"/>
</dbReference>
<comment type="function">
    <text evidence="9">Involved in the biosynthesis of ADP-glucose, a building block required for the elongation reactions to produce glycogen. Catalyzes the reaction between ATP and alpha-D-glucose 1-phosphate (G1P) to produce pyrophosphate and ADP-Glc.</text>
</comment>
<dbReference type="InterPro" id="IPR029044">
    <property type="entry name" value="Nucleotide-diphossugar_trans"/>
</dbReference>
<dbReference type="GO" id="GO:0005524">
    <property type="term" value="F:ATP binding"/>
    <property type="evidence" value="ECO:0007669"/>
    <property type="project" value="UniProtKB-KW"/>
</dbReference>
<dbReference type="PROSITE" id="PS00809">
    <property type="entry name" value="ADP_GLC_PYROPHOSPH_2"/>
    <property type="match status" value="1"/>
</dbReference>
<evidence type="ECO:0000313" key="12">
    <source>
        <dbReference type="EMBL" id="SFN47580.1"/>
    </source>
</evidence>
<evidence type="ECO:0000256" key="1">
    <source>
        <dbReference type="ARBA" id="ARBA00010443"/>
    </source>
</evidence>
<organism evidence="12 13">
    <name type="scientific">Dokdonella immobilis</name>
    <dbReference type="NCBI Taxonomy" id="578942"/>
    <lineage>
        <taxon>Bacteria</taxon>
        <taxon>Pseudomonadati</taxon>
        <taxon>Pseudomonadota</taxon>
        <taxon>Gammaproteobacteria</taxon>
        <taxon>Lysobacterales</taxon>
        <taxon>Rhodanobacteraceae</taxon>
        <taxon>Dokdonella</taxon>
    </lineage>
</organism>
<keyword evidence="8 9" id="KW-0119">Carbohydrate metabolism</keyword>
<keyword evidence="5 9" id="KW-0547">Nucleotide-binding</keyword>
<dbReference type="STRING" id="578942.SAMN05216289_12445"/>
<reference evidence="12 13" key="1">
    <citation type="submission" date="2016-10" db="EMBL/GenBank/DDBJ databases">
        <authorList>
            <person name="de Groot N.N."/>
        </authorList>
    </citation>
    <scope>NUCLEOTIDE SEQUENCE [LARGE SCALE GENOMIC DNA]</scope>
    <source>
        <strain evidence="12 13">CGMCC 1.7659</strain>
    </source>
</reference>
<dbReference type="PROSITE" id="PS00810">
    <property type="entry name" value="ADP_GLC_PYROPHOSPH_3"/>
    <property type="match status" value="1"/>
</dbReference>
<dbReference type="PANTHER" id="PTHR43523">
    <property type="entry name" value="GLUCOSE-1-PHOSPHATE ADENYLYLTRANSFERASE-RELATED"/>
    <property type="match status" value="1"/>
</dbReference>
<evidence type="ECO:0000259" key="10">
    <source>
        <dbReference type="Pfam" id="PF00483"/>
    </source>
</evidence>
<evidence type="ECO:0000256" key="8">
    <source>
        <dbReference type="ARBA" id="ARBA00023277"/>
    </source>
</evidence>
<feature type="domain" description="Glucose-1-phosphate adenylyltransferase/Bifunctional protein GlmU-like C-terminal hexapeptide" evidence="11">
    <location>
        <begin position="306"/>
        <end position="409"/>
    </location>
</feature>
<feature type="site" description="Could play a key role in the communication between the regulatory and the substrate sites" evidence="9">
    <location>
        <position position="71"/>
    </location>
</feature>
<evidence type="ECO:0000256" key="6">
    <source>
        <dbReference type="ARBA" id="ARBA00022840"/>
    </source>
</evidence>
<dbReference type="GO" id="GO:0008878">
    <property type="term" value="F:glucose-1-phosphate adenylyltransferase activity"/>
    <property type="evidence" value="ECO:0007669"/>
    <property type="project" value="UniProtKB-UniRule"/>
</dbReference>
<dbReference type="InterPro" id="IPR011004">
    <property type="entry name" value="Trimer_LpxA-like_sf"/>
</dbReference>
<sequence length="422" mass="46260">MIEQASQRFVSLMTRDTLALVLAGGKGTRLGALTQRRVKPAVPFGGRFRLIDFPLSNCVNSGIRRIGVLTQYKAHSLITHIRQGWSSFRADFGEFVELLPAQQRTGESWYSGTADAVHQNADIIRAHDSRFVLVLGGDHVYKMDYGALLGMHVQRGADVTVACVPVPREQACAFGVMQVDADGRVTGFVEKPREPPPMPGNPDLALASMGIYVFDSDYLLARLDEDAARSESHHDFGRDLIPRAVAHDTVYAYAFRDAARDGPAYWRDVGDLDAYWSANLELLDIEPELNLYDRQWPIWTWQEQTPPAKFVLDDGDRCGRAVSSMVAGGCIISGALVRHSLLFSSVIVDEGSTVEDSVVLPEARIGRDCKVRRAILDSGVHLPAGTTIGVDADQDSARFEVSAGGVVLVTADMLGQRVRYDG</sequence>
<dbReference type="NCBIfam" id="NF002023">
    <property type="entry name" value="PRK00844.1"/>
    <property type="match status" value="1"/>
</dbReference>
<dbReference type="InterPro" id="IPR005836">
    <property type="entry name" value="ADP_Glu_pyroP_CS"/>
</dbReference>
<evidence type="ECO:0000256" key="7">
    <source>
        <dbReference type="ARBA" id="ARBA00023056"/>
    </source>
</evidence>
<keyword evidence="4 9" id="KW-0548">Nucleotidyltransferase</keyword>
<keyword evidence="7 9" id="KW-0320">Glycogen biosynthesis</keyword>
<dbReference type="InterPro" id="IPR023049">
    <property type="entry name" value="GlgC_bac"/>
</dbReference>
<gene>
    <name evidence="9" type="primary">glgC</name>
    <name evidence="12" type="ORF">SAMN05216289_12445</name>
</gene>
<dbReference type="NCBIfam" id="NF001947">
    <property type="entry name" value="PRK00725.1"/>
    <property type="match status" value="1"/>
</dbReference>
<dbReference type="Pfam" id="PF00483">
    <property type="entry name" value="NTP_transferase"/>
    <property type="match status" value="1"/>
</dbReference>
<feature type="binding site" evidence="9">
    <location>
        <position position="110"/>
    </location>
    <ligand>
        <name>alpha-D-glucose 1-phosphate</name>
        <dbReference type="ChEBI" id="CHEBI:58601"/>
    </ligand>
</feature>
<evidence type="ECO:0000256" key="4">
    <source>
        <dbReference type="ARBA" id="ARBA00022695"/>
    </source>
</evidence>
<comment type="subunit">
    <text evidence="9">Homotetramer.</text>
</comment>
<accession>A0A1I4ZCG0</accession>
<dbReference type="HAMAP" id="MF_00624">
    <property type="entry name" value="GlgC"/>
    <property type="match status" value="1"/>
</dbReference>
<dbReference type="PANTHER" id="PTHR43523:SF2">
    <property type="entry name" value="GLUCOSE-1-PHOSPHATE ADENYLYLTRANSFERASE"/>
    <property type="match status" value="1"/>
</dbReference>
<dbReference type="Gene3D" id="2.160.10.10">
    <property type="entry name" value="Hexapeptide repeat proteins"/>
    <property type="match status" value="1"/>
</dbReference>
<dbReference type="SUPFAM" id="SSF51161">
    <property type="entry name" value="Trimeric LpxA-like enzymes"/>
    <property type="match status" value="1"/>
</dbReference>
<feature type="binding site" evidence="9">
    <location>
        <position position="208"/>
    </location>
    <ligand>
        <name>alpha-D-glucose 1-phosphate</name>
        <dbReference type="ChEBI" id="CHEBI:58601"/>
    </ligand>
</feature>
<comment type="pathway">
    <text evidence="9">Glycan biosynthesis; glycogen biosynthesis.</text>
</comment>
<evidence type="ECO:0000256" key="3">
    <source>
        <dbReference type="ARBA" id="ARBA00022679"/>
    </source>
</evidence>
<feature type="domain" description="Nucleotidyl transferase" evidence="10">
    <location>
        <begin position="19"/>
        <end position="283"/>
    </location>
</feature>
<dbReference type="InterPro" id="IPR011831">
    <property type="entry name" value="ADP-Glc_PPase"/>
</dbReference>
<dbReference type="Gene3D" id="3.90.550.10">
    <property type="entry name" value="Spore Coat Polysaccharide Biosynthesis Protein SpsA, Chain A"/>
    <property type="match status" value="1"/>
</dbReference>
<comment type="similarity">
    <text evidence="1 9">Belongs to the bacterial/plant glucose-1-phosphate adenylyltransferase family.</text>
</comment>
<feature type="binding site" evidence="9">
    <location>
        <begin position="190"/>
        <end position="191"/>
    </location>
    <ligand>
        <name>alpha-D-glucose 1-phosphate</name>
        <dbReference type="ChEBI" id="CHEBI:58601"/>
    </ligand>
</feature>
<proteinExistence type="inferred from homology"/>
<dbReference type="CDD" id="cd02508">
    <property type="entry name" value="ADP_Glucose_PP"/>
    <property type="match status" value="1"/>
</dbReference>
<protein>
    <recommendedName>
        <fullName evidence="9">Glucose-1-phosphate adenylyltransferase</fullName>
        <ecNumber evidence="9">2.7.7.27</ecNumber>
    </recommendedName>
    <alternativeName>
        <fullName evidence="9">ADP-glucose pyrophosphorylase</fullName>
        <shortName evidence="9">ADPGlc PPase</shortName>
    </alternativeName>
    <alternativeName>
        <fullName evidence="9">ADP-glucose synthase</fullName>
    </alternativeName>
</protein>
<feature type="binding site" evidence="9">
    <location>
        <position position="175"/>
    </location>
    <ligand>
        <name>alpha-D-glucose 1-phosphate</name>
        <dbReference type="ChEBI" id="CHEBI:58601"/>
    </ligand>
</feature>
<dbReference type="EMBL" id="FOVF01000024">
    <property type="protein sequence ID" value="SFN47580.1"/>
    <property type="molecule type" value="Genomic_DNA"/>
</dbReference>
<evidence type="ECO:0000256" key="5">
    <source>
        <dbReference type="ARBA" id="ARBA00022741"/>
    </source>
</evidence>
<evidence type="ECO:0000259" key="11">
    <source>
        <dbReference type="Pfam" id="PF24894"/>
    </source>
</evidence>
<dbReference type="NCBIfam" id="TIGR02091">
    <property type="entry name" value="glgC"/>
    <property type="match status" value="1"/>
</dbReference>
<dbReference type="EC" id="2.7.7.27" evidence="9"/>
<feature type="site" description="Could play a key role in the communication between the regulatory and the substrate sites" evidence="9">
    <location>
        <position position="109"/>
    </location>
</feature>
<comment type="catalytic activity">
    <reaction evidence="9">
        <text>alpha-D-glucose 1-phosphate + ATP + H(+) = ADP-alpha-D-glucose + diphosphate</text>
        <dbReference type="Rhea" id="RHEA:12120"/>
        <dbReference type="ChEBI" id="CHEBI:15378"/>
        <dbReference type="ChEBI" id="CHEBI:30616"/>
        <dbReference type="ChEBI" id="CHEBI:33019"/>
        <dbReference type="ChEBI" id="CHEBI:57498"/>
        <dbReference type="ChEBI" id="CHEBI:58601"/>
        <dbReference type="EC" id="2.7.7.27"/>
    </reaction>
</comment>
<name>A0A1I4ZCG0_9GAMM</name>
<evidence type="ECO:0000256" key="9">
    <source>
        <dbReference type="HAMAP-Rule" id="MF_00624"/>
    </source>
</evidence>
<dbReference type="SUPFAM" id="SSF53448">
    <property type="entry name" value="Nucleotide-diphospho-sugar transferases"/>
    <property type="match status" value="1"/>
</dbReference>
<keyword evidence="3 9" id="KW-0808">Transferase</keyword>
<evidence type="ECO:0000256" key="2">
    <source>
        <dbReference type="ARBA" id="ARBA00022600"/>
    </source>
</evidence>
<keyword evidence="2 9" id="KW-0321">Glycogen metabolism</keyword>
<dbReference type="OrthoDB" id="9801810at2"/>
<dbReference type="InterPro" id="IPR056818">
    <property type="entry name" value="GlmU/GlgC-like_hexapep"/>
</dbReference>
<dbReference type="RefSeq" id="WP_092409274.1">
    <property type="nucleotide sequence ID" value="NZ_FOVF01000024.1"/>
</dbReference>
<dbReference type="InterPro" id="IPR005835">
    <property type="entry name" value="NTP_transferase_dom"/>
</dbReference>
<keyword evidence="13" id="KW-1185">Reference proteome</keyword>
<dbReference type="AlphaFoldDB" id="A0A1I4ZCG0"/>
<evidence type="ECO:0000313" key="13">
    <source>
        <dbReference type="Proteomes" id="UP000198575"/>
    </source>
</evidence>
<dbReference type="CDD" id="cd04651">
    <property type="entry name" value="LbH_G1P_AT_C"/>
    <property type="match status" value="1"/>
</dbReference>
<dbReference type="Proteomes" id="UP000198575">
    <property type="component" value="Unassembled WGS sequence"/>
</dbReference>
<dbReference type="Pfam" id="PF24894">
    <property type="entry name" value="Hexapep_GlmU"/>
    <property type="match status" value="1"/>
</dbReference>
<dbReference type="UniPathway" id="UPA00164"/>
<keyword evidence="6 9" id="KW-0067">ATP-binding</keyword>